<dbReference type="Proteomes" id="UP001165121">
    <property type="component" value="Unassembled WGS sequence"/>
</dbReference>
<name>A0A9W6UBZ9_9STRA</name>
<evidence type="ECO:0000256" key="1">
    <source>
        <dbReference type="SAM" id="MobiDB-lite"/>
    </source>
</evidence>
<feature type="region of interest" description="Disordered" evidence="1">
    <location>
        <begin position="47"/>
        <end position="69"/>
    </location>
</feature>
<protein>
    <submittedName>
        <fullName evidence="2">Unnamed protein product</fullName>
    </submittedName>
</protein>
<sequence length="69" mass="7102">MSTTFRNTLGPPRTADVNLVRSTVAASALSTAIATLRICEVTSIVEPNGGAMSGERSPDGSHGAIFQVL</sequence>
<reference evidence="2" key="1">
    <citation type="submission" date="2023-04" db="EMBL/GenBank/DDBJ databases">
        <title>Phytophthora fragariaefolia NBRC 109709.</title>
        <authorList>
            <person name="Ichikawa N."/>
            <person name="Sato H."/>
            <person name="Tonouchi N."/>
        </authorList>
    </citation>
    <scope>NUCLEOTIDE SEQUENCE</scope>
    <source>
        <strain evidence="2">NBRC 109709</strain>
    </source>
</reference>
<organism evidence="2 3">
    <name type="scientific">Phytophthora fragariaefolia</name>
    <dbReference type="NCBI Taxonomy" id="1490495"/>
    <lineage>
        <taxon>Eukaryota</taxon>
        <taxon>Sar</taxon>
        <taxon>Stramenopiles</taxon>
        <taxon>Oomycota</taxon>
        <taxon>Peronosporomycetes</taxon>
        <taxon>Peronosporales</taxon>
        <taxon>Peronosporaceae</taxon>
        <taxon>Phytophthora</taxon>
    </lineage>
</organism>
<keyword evidence="3" id="KW-1185">Reference proteome</keyword>
<accession>A0A9W6UBZ9</accession>
<proteinExistence type="predicted"/>
<comment type="caution">
    <text evidence="2">The sequence shown here is derived from an EMBL/GenBank/DDBJ whole genome shotgun (WGS) entry which is preliminary data.</text>
</comment>
<dbReference type="EMBL" id="BSXT01000519">
    <property type="protein sequence ID" value="GMF29209.1"/>
    <property type="molecule type" value="Genomic_DNA"/>
</dbReference>
<gene>
    <name evidence="2" type="ORF">Pfra01_000621300</name>
</gene>
<evidence type="ECO:0000313" key="2">
    <source>
        <dbReference type="EMBL" id="GMF29209.1"/>
    </source>
</evidence>
<evidence type="ECO:0000313" key="3">
    <source>
        <dbReference type="Proteomes" id="UP001165121"/>
    </source>
</evidence>
<dbReference type="AlphaFoldDB" id="A0A9W6UBZ9"/>